<dbReference type="GO" id="GO:0140114">
    <property type="term" value="P:cellular detoxification of fluoride"/>
    <property type="evidence" value="ECO:0007669"/>
    <property type="project" value="UniProtKB-UniRule"/>
</dbReference>
<feature type="transmembrane region" description="Helical" evidence="12">
    <location>
        <begin position="70"/>
        <end position="91"/>
    </location>
</feature>
<dbReference type="GO" id="GO:0005886">
    <property type="term" value="C:plasma membrane"/>
    <property type="evidence" value="ECO:0007669"/>
    <property type="project" value="UniProtKB-SubCell"/>
</dbReference>
<reference evidence="13 15" key="1">
    <citation type="submission" date="2019-03" db="EMBL/GenBank/DDBJ databases">
        <authorList>
            <person name="Kox A.R. M."/>
        </authorList>
    </citation>
    <scope>NUCLEOTIDE SEQUENCE [LARGE SCALE GENOMIC DNA]</scope>
    <source>
        <strain evidence="13">MTUNDRAET4 annotated genome</strain>
        <plasmid evidence="15">2</plasmid>
    </source>
</reference>
<evidence type="ECO:0000256" key="10">
    <source>
        <dbReference type="ARBA" id="ARBA00035120"/>
    </source>
</evidence>
<keyword evidence="6 12" id="KW-0915">Sodium</keyword>
<name>A0A4U8Z8A8_METTU</name>
<dbReference type="Proteomes" id="UP000485880">
    <property type="component" value="Unassembled WGS sequence"/>
</dbReference>
<dbReference type="HAMAP" id="MF_00454">
    <property type="entry name" value="FluC"/>
    <property type="match status" value="1"/>
</dbReference>
<comment type="activity regulation">
    <text evidence="12">Na(+) is not transported, but it plays an essential structural role and its presence is essential for fluoride channel function.</text>
</comment>
<evidence type="ECO:0000313" key="13">
    <source>
        <dbReference type="EMBL" id="VFU16739.1"/>
    </source>
</evidence>
<keyword evidence="16" id="KW-1185">Reference proteome</keyword>
<evidence type="ECO:0000256" key="3">
    <source>
        <dbReference type="ARBA" id="ARBA00022519"/>
    </source>
</evidence>
<dbReference type="KEGG" id="mtun:MTUNDRAET4_0353.1"/>
<organism evidence="13 15">
    <name type="scientific">Methylocella tundrae</name>
    <dbReference type="NCBI Taxonomy" id="227605"/>
    <lineage>
        <taxon>Bacteria</taxon>
        <taxon>Pseudomonadati</taxon>
        <taxon>Pseudomonadota</taxon>
        <taxon>Alphaproteobacteria</taxon>
        <taxon>Hyphomicrobiales</taxon>
        <taxon>Beijerinckiaceae</taxon>
        <taxon>Methylocella</taxon>
    </lineage>
</organism>
<evidence type="ECO:0000256" key="8">
    <source>
        <dbReference type="ARBA" id="ARBA00023136"/>
    </source>
</evidence>
<dbReference type="Pfam" id="PF02537">
    <property type="entry name" value="CRCB"/>
    <property type="match status" value="1"/>
</dbReference>
<feature type="binding site" evidence="12">
    <location>
        <position position="78"/>
    </location>
    <ligand>
        <name>Na(+)</name>
        <dbReference type="ChEBI" id="CHEBI:29101"/>
        <note>structural</note>
    </ligand>
</feature>
<keyword evidence="13" id="KW-0614">Plasmid</keyword>
<comment type="similarity">
    <text evidence="10 12">Belongs to the fluoride channel Fluc/FEX (TC 1.A.43) family.</text>
</comment>
<dbReference type="PANTHER" id="PTHR28259">
    <property type="entry name" value="FLUORIDE EXPORT PROTEIN 1-RELATED"/>
    <property type="match status" value="1"/>
</dbReference>
<protein>
    <recommendedName>
        <fullName evidence="12">Fluoride-specific ion channel FluC</fullName>
    </recommendedName>
</protein>
<evidence type="ECO:0000313" key="14">
    <source>
        <dbReference type="EMBL" id="VTZ50713.1"/>
    </source>
</evidence>
<keyword evidence="4 12" id="KW-0812">Transmembrane</keyword>
<comment type="catalytic activity">
    <reaction evidence="11">
        <text>fluoride(in) = fluoride(out)</text>
        <dbReference type="Rhea" id="RHEA:76159"/>
        <dbReference type="ChEBI" id="CHEBI:17051"/>
    </reaction>
    <physiologicalReaction direction="left-to-right" evidence="11">
        <dbReference type="Rhea" id="RHEA:76160"/>
    </physiologicalReaction>
</comment>
<keyword evidence="7 12" id="KW-0406">Ion transport</keyword>
<sequence length="134" mass="14537">MIFSYLWVALGSALGGMARFWFASFVASLTGPTFPWGTLLINIGGSFFIGLFANLTGADGRFSVSPEIRTFVMVGICGGFTTFSSFSLQTLELAQSGELIRASAYVIFSVFLCLLFVWLGYLLATGVNLRSTHF</sequence>
<keyword evidence="3" id="KW-0997">Cell inner membrane</keyword>
<dbReference type="NCBIfam" id="TIGR00494">
    <property type="entry name" value="crcB"/>
    <property type="match status" value="1"/>
</dbReference>
<dbReference type="OrthoDB" id="9806299at2"/>
<dbReference type="NCBIfam" id="NF010802">
    <property type="entry name" value="PRK14206.1"/>
    <property type="match status" value="1"/>
</dbReference>
<evidence type="ECO:0000256" key="1">
    <source>
        <dbReference type="ARBA" id="ARBA00004651"/>
    </source>
</evidence>
<feature type="transmembrane region" description="Helical" evidence="12">
    <location>
        <begin position="103"/>
        <end position="124"/>
    </location>
</feature>
<evidence type="ECO:0000256" key="11">
    <source>
        <dbReference type="ARBA" id="ARBA00035585"/>
    </source>
</evidence>
<evidence type="ECO:0000256" key="9">
    <source>
        <dbReference type="ARBA" id="ARBA00023303"/>
    </source>
</evidence>
<dbReference type="EMBL" id="LR536451">
    <property type="protein sequence ID" value="VFU16739.1"/>
    <property type="molecule type" value="Genomic_DNA"/>
</dbReference>
<evidence type="ECO:0000256" key="7">
    <source>
        <dbReference type="ARBA" id="ARBA00023065"/>
    </source>
</evidence>
<keyword evidence="9 12" id="KW-0407">Ion channel</keyword>
<feature type="binding site" evidence="12">
    <location>
        <position position="81"/>
    </location>
    <ligand>
        <name>Na(+)</name>
        <dbReference type="ChEBI" id="CHEBI:29101"/>
        <note>structural</note>
    </ligand>
</feature>
<dbReference type="AlphaFoldDB" id="A0A4U8Z8A8"/>
<dbReference type="GO" id="GO:0046872">
    <property type="term" value="F:metal ion binding"/>
    <property type="evidence" value="ECO:0007669"/>
    <property type="project" value="UniProtKB-KW"/>
</dbReference>
<dbReference type="EMBL" id="CABFMQ020000085">
    <property type="protein sequence ID" value="VTZ50713.1"/>
    <property type="molecule type" value="Genomic_DNA"/>
</dbReference>
<keyword evidence="2 12" id="KW-1003">Cell membrane</keyword>
<dbReference type="Proteomes" id="UP000294360">
    <property type="component" value="Plasmid 2"/>
</dbReference>
<evidence type="ECO:0000256" key="5">
    <source>
        <dbReference type="ARBA" id="ARBA00022989"/>
    </source>
</evidence>
<geneLocation type="plasmid" evidence="13 15">
    <name>2</name>
</geneLocation>
<dbReference type="InterPro" id="IPR003691">
    <property type="entry name" value="FluC"/>
</dbReference>
<keyword evidence="5 12" id="KW-1133">Transmembrane helix</keyword>
<comment type="subcellular location">
    <subcellularLocation>
        <location evidence="1 12">Cell membrane</location>
        <topology evidence="1 12">Multi-pass membrane protein</topology>
    </subcellularLocation>
</comment>
<keyword evidence="12" id="KW-0479">Metal-binding</keyword>
<gene>
    <name evidence="12 13" type="primary">crcB</name>
    <name evidence="12" type="synonym">fluC</name>
    <name evidence="14" type="ORF">MPC4_280009</name>
    <name evidence="13" type="ORF">MTUNDRAET4_0353</name>
</gene>
<evidence type="ECO:0000256" key="12">
    <source>
        <dbReference type="HAMAP-Rule" id="MF_00454"/>
    </source>
</evidence>
<proteinExistence type="inferred from homology"/>
<reference evidence="14 16" key="2">
    <citation type="submission" date="2019-05" db="EMBL/GenBank/DDBJ databases">
        <authorList>
            <person name="Farhan Ul Haque M."/>
        </authorList>
    </citation>
    <scope>NUCLEOTIDE SEQUENCE [LARGE SCALE GENOMIC DNA]</scope>
    <source>
        <strain evidence="14">2</strain>
    </source>
</reference>
<feature type="transmembrane region" description="Helical" evidence="12">
    <location>
        <begin position="39"/>
        <end position="58"/>
    </location>
</feature>
<dbReference type="RefSeq" id="WP_134493145.1">
    <property type="nucleotide sequence ID" value="NZ_CABFMQ020000085.1"/>
</dbReference>
<comment type="function">
    <text evidence="12">Fluoride-specific ion channel. Important for reducing fluoride concentration in the cell, thus reducing its toxicity.</text>
</comment>
<accession>A0A4U8Z8A8</accession>
<evidence type="ECO:0000256" key="4">
    <source>
        <dbReference type="ARBA" id="ARBA00022692"/>
    </source>
</evidence>
<dbReference type="PANTHER" id="PTHR28259:SF1">
    <property type="entry name" value="FLUORIDE EXPORT PROTEIN 1-RELATED"/>
    <property type="match status" value="1"/>
</dbReference>
<evidence type="ECO:0000256" key="2">
    <source>
        <dbReference type="ARBA" id="ARBA00022475"/>
    </source>
</evidence>
<evidence type="ECO:0000256" key="6">
    <source>
        <dbReference type="ARBA" id="ARBA00023053"/>
    </source>
</evidence>
<keyword evidence="8 12" id="KW-0472">Membrane</keyword>
<evidence type="ECO:0000313" key="16">
    <source>
        <dbReference type="Proteomes" id="UP000485880"/>
    </source>
</evidence>
<dbReference type="GO" id="GO:0062054">
    <property type="term" value="F:fluoride channel activity"/>
    <property type="evidence" value="ECO:0007669"/>
    <property type="project" value="UniProtKB-UniRule"/>
</dbReference>
<evidence type="ECO:0000313" key="15">
    <source>
        <dbReference type="Proteomes" id="UP000294360"/>
    </source>
</evidence>
<keyword evidence="12" id="KW-0813">Transport</keyword>